<dbReference type="SUPFAM" id="SSF52096">
    <property type="entry name" value="ClpP/crotonase"/>
    <property type="match status" value="1"/>
</dbReference>
<dbReference type="InterPro" id="IPR029045">
    <property type="entry name" value="ClpP/crotonase-like_dom_sf"/>
</dbReference>
<dbReference type="InterPro" id="IPR014748">
    <property type="entry name" value="Enoyl-CoA_hydra_C"/>
</dbReference>
<name>A0ABN1FR53_9BACI</name>
<evidence type="ECO:0000313" key="3">
    <source>
        <dbReference type="Proteomes" id="UP001500866"/>
    </source>
</evidence>
<gene>
    <name evidence="2" type="ORF">GCM10009001_10170</name>
</gene>
<dbReference type="RefSeq" id="WP_343810889.1">
    <property type="nucleotide sequence ID" value="NZ_BAAADS010000006.1"/>
</dbReference>
<dbReference type="Pfam" id="PF00378">
    <property type="entry name" value="ECH_1"/>
    <property type="match status" value="1"/>
</dbReference>
<comment type="similarity">
    <text evidence="1">Belongs to the enoyl-CoA hydratase/isomerase family.</text>
</comment>
<sequence>MSMVLYESRNKISYVRLNRAERYNALNKEMLKELLTVLERVENNDDRVVIISGEGNAFCAGGDIDMMTDFAEKEFYEEVMKTIEAVVVKLYMMPKIVISAIQGSAVGLGLSIALTADYVVAQKEGKAGMLFAGVGLAPDGGGHFWLKERMGIHQAKQFTWGMRQISGAEAKSMGLFDIITKESAVDYAEAMSEQMMGQPHIAMLKTKMMYHNRTVEELQYYLEAERKSQWELRNTEDHQEGVTAFLEKRKPAFKGK</sequence>
<evidence type="ECO:0000313" key="2">
    <source>
        <dbReference type="EMBL" id="GAA0596029.1"/>
    </source>
</evidence>
<accession>A0ABN1FR53</accession>
<organism evidence="2 3">
    <name type="scientific">Virgibacillus siamensis</name>
    <dbReference type="NCBI Taxonomy" id="480071"/>
    <lineage>
        <taxon>Bacteria</taxon>
        <taxon>Bacillati</taxon>
        <taxon>Bacillota</taxon>
        <taxon>Bacilli</taxon>
        <taxon>Bacillales</taxon>
        <taxon>Bacillaceae</taxon>
        <taxon>Virgibacillus</taxon>
    </lineage>
</organism>
<evidence type="ECO:0000256" key="1">
    <source>
        <dbReference type="ARBA" id="ARBA00005254"/>
    </source>
</evidence>
<protein>
    <submittedName>
        <fullName evidence="2">Enoyl-CoA hydratase</fullName>
    </submittedName>
</protein>
<dbReference type="Gene3D" id="3.90.226.10">
    <property type="entry name" value="2-enoyl-CoA Hydratase, Chain A, domain 1"/>
    <property type="match status" value="1"/>
</dbReference>
<keyword evidence="3" id="KW-1185">Reference proteome</keyword>
<dbReference type="Gene3D" id="1.10.12.10">
    <property type="entry name" value="Lyase 2-enoyl-coa Hydratase, Chain A, domain 2"/>
    <property type="match status" value="1"/>
</dbReference>
<dbReference type="PANTHER" id="PTHR43459:SF1">
    <property type="entry name" value="EG:BACN32G11.4 PROTEIN"/>
    <property type="match status" value="1"/>
</dbReference>
<dbReference type="InterPro" id="IPR001753">
    <property type="entry name" value="Enoyl-CoA_hydra/iso"/>
</dbReference>
<reference evidence="2 3" key="1">
    <citation type="journal article" date="2019" name="Int. J. Syst. Evol. Microbiol.">
        <title>The Global Catalogue of Microorganisms (GCM) 10K type strain sequencing project: providing services to taxonomists for standard genome sequencing and annotation.</title>
        <authorList>
            <consortium name="The Broad Institute Genomics Platform"/>
            <consortium name="The Broad Institute Genome Sequencing Center for Infectious Disease"/>
            <person name="Wu L."/>
            <person name="Ma J."/>
        </authorList>
    </citation>
    <scope>NUCLEOTIDE SEQUENCE [LARGE SCALE GENOMIC DNA]</scope>
    <source>
        <strain evidence="2 3">JCM 15395</strain>
    </source>
</reference>
<proteinExistence type="inferred from homology"/>
<comment type="caution">
    <text evidence="2">The sequence shown here is derived from an EMBL/GenBank/DDBJ whole genome shotgun (WGS) entry which is preliminary data.</text>
</comment>
<dbReference type="PANTHER" id="PTHR43459">
    <property type="entry name" value="ENOYL-COA HYDRATASE"/>
    <property type="match status" value="1"/>
</dbReference>
<dbReference type="Proteomes" id="UP001500866">
    <property type="component" value="Unassembled WGS sequence"/>
</dbReference>
<dbReference type="CDD" id="cd06558">
    <property type="entry name" value="crotonase-like"/>
    <property type="match status" value="1"/>
</dbReference>
<dbReference type="EMBL" id="BAAADS010000006">
    <property type="protein sequence ID" value="GAA0596029.1"/>
    <property type="molecule type" value="Genomic_DNA"/>
</dbReference>